<keyword evidence="5 7" id="KW-1133">Transmembrane helix</keyword>
<feature type="transmembrane region" description="Helical" evidence="7">
    <location>
        <begin position="291"/>
        <end position="313"/>
    </location>
</feature>
<keyword evidence="3" id="KW-1003">Cell membrane</keyword>
<protein>
    <submittedName>
        <fullName evidence="9">MFS transporter</fullName>
    </submittedName>
</protein>
<keyword evidence="10" id="KW-1185">Reference proteome</keyword>
<dbReference type="RefSeq" id="WP_179941424.1">
    <property type="nucleotide sequence ID" value="NZ_JACBYF010000009.1"/>
</dbReference>
<keyword evidence="4 7" id="KW-0812">Transmembrane</keyword>
<dbReference type="InterPro" id="IPR020846">
    <property type="entry name" value="MFS_dom"/>
</dbReference>
<comment type="caution">
    <text evidence="9">The sequence shown here is derived from an EMBL/GenBank/DDBJ whole genome shotgun (WGS) entry which is preliminary data.</text>
</comment>
<feature type="transmembrane region" description="Helical" evidence="7">
    <location>
        <begin position="203"/>
        <end position="222"/>
    </location>
</feature>
<gene>
    <name evidence="9" type="ORF">HZY85_05420</name>
</gene>
<dbReference type="InterPro" id="IPR011701">
    <property type="entry name" value="MFS"/>
</dbReference>
<feature type="transmembrane region" description="Helical" evidence="7">
    <location>
        <begin position="79"/>
        <end position="100"/>
    </location>
</feature>
<dbReference type="Gene3D" id="1.20.1250.20">
    <property type="entry name" value="MFS general substrate transporter like domains"/>
    <property type="match status" value="2"/>
</dbReference>
<reference evidence="9 10" key="1">
    <citation type="submission" date="2020-07" db="EMBL/GenBank/DDBJ databases">
        <title>MOT database genomes.</title>
        <authorList>
            <person name="Joseph S."/>
            <person name="Aduse-Opoku J."/>
            <person name="Hashim A."/>
            <person name="Wade W."/>
            <person name="Curtis M."/>
        </authorList>
    </citation>
    <scope>NUCLEOTIDE SEQUENCE [LARGE SCALE GENOMIC DNA]</scope>
    <source>
        <strain evidence="9 10">CIP 106318</strain>
    </source>
</reference>
<dbReference type="SUPFAM" id="SSF103473">
    <property type="entry name" value="MFS general substrate transporter"/>
    <property type="match status" value="1"/>
</dbReference>
<dbReference type="InterPro" id="IPR036259">
    <property type="entry name" value="MFS_trans_sf"/>
</dbReference>
<keyword evidence="6 7" id="KW-0472">Membrane</keyword>
<dbReference type="PROSITE" id="PS50850">
    <property type="entry name" value="MFS"/>
    <property type="match status" value="1"/>
</dbReference>
<evidence type="ECO:0000256" key="2">
    <source>
        <dbReference type="ARBA" id="ARBA00022448"/>
    </source>
</evidence>
<proteinExistence type="predicted"/>
<feature type="transmembrane region" description="Helical" evidence="7">
    <location>
        <begin position="242"/>
        <end position="261"/>
    </location>
</feature>
<feature type="transmembrane region" description="Helical" evidence="7">
    <location>
        <begin position="140"/>
        <end position="160"/>
    </location>
</feature>
<dbReference type="PANTHER" id="PTHR43124:SF3">
    <property type="entry name" value="CHLORAMPHENICOL EFFLUX PUMP RV0191"/>
    <property type="match status" value="1"/>
</dbReference>
<name>A0ABX2T1V9_9BACL</name>
<feature type="transmembrane region" description="Helical" evidence="7">
    <location>
        <begin position="268"/>
        <end position="285"/>
    </location>
</feature>
<evidence type="ECO:0000313" key="9">
    <source>
        <dbReference type="EMBL" id="NYS47637.1"/>
    </source>
</evidence>
<organism evidence="9 10">
    <name type="scientific">Gemelliphila palaticanis</name>
    <dbReference type="NCBI Taxonomy" id="81950"/>
    <lineage>
        <taxon>Bacteria</taxon>
        <taxon>Bacillati</taxon>
        <taxon>Bacillota</taxon>
        <taxon>Bacilli</taxon>
        <taxon>Bacillales</taxon>
        <taxon>Gemellaceae</taxon>
        <taxon>Gemelliphila</taxon>
    </lineage>
</organism>
<feature type="transmembrane region" description="Helical" evidence="7">
    <location>
        <begin position="51"/>
        <end position="72"/>
    </location>
</feature>
<keyword evidence="2" id="KW-0813">Transport</keyword>
<evidence type="ECO:0000256" key="7">
    <source>
        <dbReference type="SAM" id="Phobius"/>
    </source>
</evidence>
<dbReference type="InterPro" id="IPR050189">
    <property type="entry name" value="MFS_Efflux_Transporters"/>
</dbReference>
<sequence>MQNKLINKLAILSISIFLMSHLAIAPAIPKLFEIYNKSNINIGLASVETLVTIPAMMITIFVVLSNVIVSFLGKKKTVLLGLVLIALSGIIALISSNFTVVLISRLILGIGVGLYNSLSISIISDYYTGNERATMIGLRTAFLNIGKALTTFIAGYALIINPKYVFAVYLLVIPVFILFLLKVEEKQEVSKKLKSVVKFDKDVILLMIMTFFVGISYIGATIKIPTLLITKYNLATTTSSNLLSILALSGILSGFIFGKLIKHFSLKTMLFMITAMIFGNILFIVTKNIALLYVGAIFIGTSFVGVMSSVFFFISKYYEKQNINFVTSMALTAGNIGVILTPVILTKLPEKLGLELFKTPFYITSFIMIISVLIYIILTKNKNKVEN</sequence>
<dbReference type="Proteomes" id="UP000531840">
    <property type="component" value="Unassembled WGS sequence"/>
</dbReference>
<feature type="transmembrane region" description="Helical" evidence="7">
    <location>
        <begin position="166"/>
        <end position="183"/>
    </location>
</feature>
<evidence type="ECO:0000313" key="10">
    <source>
        <dbReference type="Proteomes" id="UP000531840"/>
    </source>
</evidence>
<dbReference type="EMBL" id="JACBYF010000009">
    <property type="protein sequence ID" value="NYS47637.1"/>
    <property type="molecule type" value="Genomic_DNA"/>
</dbReference>
<evidence type="ECO:0000259" key="8">
    <source>
        <dbReference type="PROSITE" id="PS50850"/>
    </source>
</evidence>
<feature type="transmembrane region" description="Helical" evidence="7">
    <location>
        <begin position="360"/>
        <end position="378"/>
    </location>
</feature>
<accession>A0ABX2T1V9</accession>
<evidence type="ECO:0000256" key="3">
    <source>
        <dbReference type="ARBA" id="ARBA00022475"/>
    </source>
</evidence>
<evidence type="ECO:0000256" key="1">
    <source>
        <dbReference type="ARBA" id="ARBA00004651"/>
    </source>
</evidence>
<evidence type="ECO:0000256" key="6">
    <source>
        <dbReference type="ARBA" id="ARBA00023136"/>
    </source>
</evidence>
<comment type="subcellular location">
    <subcellularLocation>
        <location evidence="1">Cell membrane</location>
        <topology evidence="1">Multi-pass membrane protein</topology>
    </subcellularLocation>
</comment>
<feature type="transmembrane region" description="Helical" evidence="7">
    <location>
        <begin position="106"/>
        <end position="128"/>
    </location>
</feature>
<feature type="domain" description="Major facilitator superfamily (MFS) profile" evidence="8">
    <location>
        <begin position="6"/>
        <end position="383"/>
    </location>
</feature>
<feature type="transmembrane region" description="Helical" evidence="7">
    <location>
        <begin position="325"/>
        <end position="345"/>
    </location>
</feature>
<evidence type="ECO:0000256" key="5">
    <source>
        <dbReference type="ARBA" id="ARBA00022989"/>
    </source>
</evidence>
<evidence type="ECO:0000256" key="4">
    <source>
        <dbReference type="ARBA" id="ARBA00022692"/>
    </source>
</evidence>
<dbReference type="Pfam" id="PF07690">
    <property type="entry name" value="MFS_1"/>
    <property type="match status" value="1"/>
</dbReference>
<dbReference type="PANTHER" id="PTHR43124">
    <property type="entry name" value="PURINE EFFLUX PUMP PBUE"/>
    <property type="match status" value="1"/>
</dbReference>